<evidence type="ECO:0000256" key="7">
    <source>
        <dbReference type="ARBA" id="ARBA00022946"/>
    </source>
</evidence>
<evidence type="ECO:0000256" key="4">
    <source>
        <dbReference type="ARBA" id="ARBA00022688"/>
    </source>
</evidence>
<proteinExistence type="inferred from homology"/>
<protein>
    <recommendedName>
        <fullName evidence="12">Ubiquinone biosynthesis monooxygenase COQ6, mitochondrial</fullName>
        <ecNumber evidence="12">1.14.15.45</ecNumber>
    </recommendedName>
    <alternativeName>
        <fullName evidence="12">2-methoxy-6-polyprenolphenol 4-hydroxylase</fullName>
        <ecNumber evidence="12">1.14.15.46</ecNumber>
    </alternativeName>
</protein>
<gene>
    <name evidence="14" type="ORF">Fcan01_05184</name>
</gene>
<evidence type="ECO:0000256" key="10">
    <source>
        <dbReference type="ARBA" id="ARBA00023128"/>
    </source>
</evidence>
<accession>A0A226EPB6</accession>
<dbReference type="InterPro" id="IPR005331">
    <property type="entry name" value="Sulfotransferase"/>
</dbReference>
<dbReference type="OrthoDB" id="683240at2759"/>
<dbReference type="PANTHER" id="PTHR43876:SF7">
    <property type="entry name" value="UBIQUINONE BIOSYNTHESIS MONOOXYGENASE COQ6, MITOCHONDRIAL"/>
    <property type="match status" value="1"/>
</dbReference>
<dbReference type="Proteomes" id="UP000198287">
    <property type="component" value="Unassembled WGS sequence"/>
</dbReference>
<dbReference type="EMBL" id="LNIX01000002">
    <property type="protein sequence ID" value="OXA59475.1"/>
    <property type="molecule type" value="Genomic_DNA"/>
</dbReference>
<dbReference type="EC" id="1.14.15.45" evidence="12"/>
<dbReference type="Pfam" id="PF03567">
    <property type="entry name" value="Sulfotransfer_2"/>
    <property type="match status" value="1"/>
</dbReference>
<sequence>MVLLRLKSQHSALYFIIYRFIMIKKHRILSILRGWRLDLIAFASVSTSIFLFIHTQTLHAKINAIQESNNKLSLKEDSDLHAEESVQQIQFTLPDQQYSPTLLNNTRHAQKSTLFFNRVPKVGSQTLMDLISKLAVRNGFEFHRDGTQKSRLTTMIDMFTPPSAYVKHTCFSNFTRHGYPMPIYMNIVRDPIERVISWFYYIRAPWYIIERKQAFPELPLPHPKWLKKDFDSCVLEGDRECQFLQGEYHDGVGDHRRQAMFFCGHEEECVSFNSNYALQKAKSNVEQHYAVVGVLEELELSLQVLEKYVPLFFNGALDVYRAHATPHINRNIYKPPVSPEVKRLLRQNFTREIEFYEFCKQRLHAHNMRILNPLTLISNSSNKILLSKFTQCALFEQWHHNRVLSTDAAPPQKTAEFYDIVIAGGGLVGTILAVALGQLSRLSNKKILMLESADKFWTKGPESIKTSDDDPDFSNRVVALSPGSKKFLAKLGIWEEVWRSRPVSCLQVWDALSDAHISFNNSDYQQPVAHIVENAVLAHAVSKFLNDVSNVTVAFGSSLKSCVIPSESKLGEKAYISLKDERMIATDLLIGADGFNSRVRTTMGSPYLGFNYDRMAVVATLKLNEPTDNRAAWQRFVPTGGPIALLPLSPQFSSLVWSTTPEYAKKLLNMTVEEFVDAVNSAFWQEYSQSPLVKKSCEILSTFNLRNSGPKIYPPSIMDVVEKSRAAFPLGFGHSSFYVSRRTALIGDAAHRLHPLAGQGLNLGIGDAETLQRVLDDVVGIGGDIGSLDNLKEYETERQRHNLAIQGGVDFLHRLYNYEFAPVVALRTIGLSVFNSSETLKRAIMSQASA</sequence>
<dbReference type="NCBIfam" id="TIGR01988">
    <property type="entry name" value="Ubi-OHases"/>
    <property type="match status" value="1"/>
</dbReference>
<feature type="domain" description="FAD-binding" evidence="13">
    <location>
        <begin position="578"/>
        <end position="686"/>
    </location>
</feature>
<dbReference type="FunFam" id="3.40.50.300:FF:001863">
    <property type="entry name" value="Heparan sulfate 2-o-sulfotransferase"/>
    <property type="match status" value="1"/>
</dbReference>
<dbReference type="InterPro" id="IPR027417">
    <property type="entry name" value="P-loop_NTPase"/>
</dbReference>
<comment type="subunit">
    <text evidence="12">Component of a multi-subunit COQ enzyme complex.</text>
</comment>
<evidence type="ECO:0000259" key="13">
    <source>
        <dbReference type="Pfam" id="PF01494"/>
    </source>
</evidence>
<keyword evidence="5 12" id="KW-0999">Mitochondrion inner membrane</keyword>
<keyword evidence="8 12" id="KW-0560">Oxidoreductase</keyword>
<feature type="domain" description="FAD-binding" evidence="13">
    <location>
        <begin position="742"/>
        <end position="801"/>
    </location>
</feature>
<dbReference type="PRINTS" id="PR00420">
    <property type="entry name" value="RNGMNOXGNASE"/>
</dbReference>
<dbReference type="EC" id="1.14.15.46" evidence="12"/>
<dbReference type="STRING" id="158441.A0A226EPB6"/>
<comment type="cofactor">
    <cofactor evidence="1 12">
        <name>FAD</name>
        <dbReference type="ChEBI" id="CHEBI:57692"/>
    </cofactor>
</comment>
<dbReference type="Pfam" id="PF01494">
    <property type="entry name" value="FAD_binding_3"/>
    <property type="match status" value="2"/>
</dbReference>
<dbReference type="HAMAP" id="MF_03193">
    <property type="entry name" value="COQ6_monooxygenase"/>
    <property type="match status" value="1"/>
</dbReference>
<dbReference type="Gene3D" id="3.50.50.60">
    <property type="entry name" value="FAD/NAD(P)-binding domain"/>
    <property type="match status" value="2"/>
</dbReference>
<reference evidence="14 15" key="1">
    <citation type="submission" date="2015-12" db="EMBL/GenBank/DDBJ databases">
        <title>The genome of Folsomia candida.</title>
        <authorList>
            <person name="Faddeeva A."/>
            <person name="Derks M.F."/>
            <person name="Anvar Y."/>
            <person name="Smit S."/>
            <person name="Van Straalen N."/>
            <person name="Roelofs D."/>
        </authorList>
    </citation>
    <scope>NUCLEOTIDE SEQUENCE [LARGE SCALE GENOMIC DNA]</scope>
    <source>
        <strain evidence="14 15">VU population</strain>
        <tissue evidence="14">Whole body</tissue>
    </source>
</reference>
<dbReference type="InterPro" id="IPR036188">
    <property type="entry name" value="FAD/NAD-bd_sf"/>
</dbReference>
<evidence type="ECO:0000256" key="6">
    <source>
        <dbReference type="ARBA" id="ARBA00022827"/>
    </source>
</evidence>
<dbReference type="InterPro" id="IPR051205">
    <property type="entry name" value="UbiH/COQ6_monooxygenase"/>
</dbReference>
<evidence type="ECO:0000256" key="9">
    <source>
        <dbReference type="ARBA" id="ARBA00023033"/>
    </source>
</evidence>
<dbReference type="FunFam" id="3.50.50.60:FF:000021">
    <property type="entry name" value="Ubiquinone biosynthesis monooxygenase COQ6"/>
    <property type="match status" value="1"/>
</dbReference>
<organism evidence="14 15">
    <name type="scientific">Folsomia candida</name>
    <name type="common">Springtail</name>
    <dbReference type="NCBI Taxonomy" id="158441"/>
    <lineage>
        <taxon>Eukaryota</taxon>
        <taxon>Metazoa</taxon>
        <taxon>Ecdysozoa</taxon>
        <taxon>Arthropoda</taxon>
        <taxon>Hexapoda</taxon>
        <taxon>Collembola</taxon>
        <taxon>Entomobryomorpha</taxon>
        <taxon>Isotomoidea</taxon>
        <taxon>Isotomidae</taxon>
        <taxon>Proisotominae</taxon>
        <taxon>Folsomia</taxon>
    </lineage>
</organism>
<keyword evidence="14" id="KW-0830">Ubiquinone</keyword>
<comment type="catalytic activity">
    <reaction evidence="12">
        <text>a 4-hydroxy-3-(all-trans-polyprenyl)benzoate + 2 reduced [2Fe-2S]-[ferredoxin] + O2 + 2 H(+) = a 3,4-dihydroxy-5-(all-trans-polyprenyl)benzoate + 2 oxidized [2Fe-2S]-[ferredoxin] + H2O</text>
        <dbReference type="Rhea" id="RHEA:81195"/>
        <dbReference type="Rhea" id="RHEA-COMP:9514"/>
        <dbReference type="Rhea" id="RHEA-COMP:10000"/>
        <dbReference type="Rhea" id="RHEA-COMP:10001"/>
        <dbReference type="Rhea" id="RHEA-COMP:10930"/>
        <dbReference type="ChEBI" id="CHEBI:15377"/>
        <dbReference type="ChEBI" id="CHEBI:15378"/>
        <dbReference type="ChEBI" id="CHEBI:15379"/>
        <dbReference type="ChEBI" id="CHEBI:33737"/>
        <dbReference type="ChEBI" id="CHEBI:33738"/>
        <dbReference type="ChEBI" id="CHEBI:64694"/>
        <dbReference type="ChEBI" id="CHEBI:78396"/>
        <dbReference type="EC" id="1.14.15.45"/>
    </reaction>
</comment>
<dbReference type="InterPro" id="IPR002938">
    <property type="entry name" value="FAD-bd"/>
</dbReference>
<dbReference type="PANTHER" id="PTHR43876">
    <property type="entry name" value="UBIQUINONE BIOSYNTHESIS MONOOXYGENASE COQ6, MITOCHONDRIAL"/>
    <property type="match status" value="1"/>
</dbReference>
<dbReference type="PROSITE" id="PS01304">
    <property type="entry name" value="UBIH"/>
    <property type="match status" value="1"/>
</dbReference>
<dbReference type="AlphaFoldDB" id="A0A226EPB6"/>
<name>A0A226EPB6_FOLCA</name>
<evidence type="ECO:0000313" key="15">
    <source>
        <dbReference type="Proteomes" id="UP000198287"/>
    </source>
</evidence>
<evidence type="ECO:0000256" key="12">
    <source>
        <dbReference type="HAMAP-Rule" id="MF_03193"/>
    </source>
</evidence>
<comment type="caution">
    <text evidence="14">The sequence shown here is derived from an EMBL/GenBank/DDBJ whole genome shotgun (WGS) entry which is preliminary data.</text>
</comment>
<dbReference type="FunFam" id="3.50.50.60:FF:000086">
    <property type="entry name" value="Ubiquinone biosynthesis monooxygenase COQ6, mitochondrial"/>
    <property type="match status" value="1"/>
</dbReference>
<dbReference type="GO" id="GO:0008146">
    <property type="term" value="F:sulfotransferase activity"/>
    <property type="evidence" value="ECO:0007669"/>
    <property type="project" value="InterPro"/>
</dbReference>
<dbReference type="GO" id="GO:0106364">
    <property type="term" value="F:4-hydroxy-3-all-trans-polyprenylbenzoate oxygenase activity"/>
    <property type="evidence" value="ECO:0007669"/>
    <property type="project" value="UniProtKB-EC"/>
</dbReference>
<dbReference type="SUPFAM" id="SSF51905">
    <property type="entry name" value="FAD/NAD(P)-binding domain"/>
    <property type="match status" value="1"/>
</dbReference>
<keyword evidence="7" id="KW-0809">Transit peptide</keyword>
<keyword evidence="3 12" id="KW-0285">Flavoprotein</keyword>
<keyword evidence="11 12" id="KW-0472">Membrane</keyword>
<evidence type="ECO:0000256" key="8">
    <source>
        <dbReference type="ARBA" id="ARBA00023002"/>
    </source>
</evidence>
<dbReference type="SUPFAM" id="SSF52540">
    <property type="entry name" value="P-loop containing nucleoside triphosphate hydrolases"/>
    <property type="match status" value="1"/>
</dbReference>
<evidence type="ECO:0000256" key="2">
    <source>
        <dbReference type="ARBA" id="ARBA00005349"/>
    </source>
</evidence>
<evidence type="ECO:0000313" key="14">
    <source>
        <dbReference type="EMBL" id="OXA59475.1"/>
    </source>
</evidence>
<comment type="similarity">
    <text evidence="2 12">Belongs to the UbiH/COQ6 family.</text>
</comment>
<dbReference type="InterPro" id="IPR018168">
    <property type="entry name" value="Ubi_Hdrlase_CS"/>
</dbReference>
<keyword evidence="6 12" id="KW-0274">FAD</keyword>
<evidence type="ECO:0000256" key="1">
    <source>
        <dbReference type="ARBA" id="ARBA00001974"/>
    </source>
</evidence>
<dbReference type="GO" id="GO:0016712">
    <property type="term" value="F:oxidoreductase activity, acting on paired donors, with incorporation or reduction of molecular oxygen, reduced flavin or flavoprotein as one donor, and incorporation of one atom of oxygen"/>
    <property type="evidence" value="ECO:0007669"/>
    <property type="project" value="UniProtKB-UniRule"/>
</dbReference>
<evidence type="ECO:0000256" key="3">
    <source>
        <dbReference type="ARBA" id="ARBA00022630"/>
    </source>
</evidence>
<dbReference type="GO" id="GO:0071949">
    <property type="term" value="F:FAD binding"/>
    <property type="evidence" value="ECO:0007669"/>
    <property type="project" value="InterPro"/>
</dbReference>
<comment type="function">
    <text evidence="12">FAD-dependent monooxygenase required for two non-consecutive steps during ubiquinone biosynthesis. Required for the C5-ring hydroxylation during ubiquinone biosynthesis by catalyzing the hydroxylation of 4-hydroxy-3-(all-trans-polyprenyl)benzoic acid to 3,4-dihydroxy-5-(all-trans-polyprenyl)benzoic acid. Also acts downstream of coq4, for the C1-hydroxylation during ubiquinone biosynthesis by catalyzing the hydroxylation of 2-methoxy-6-(all-trans-polyprenyl)phenol to 2-methoxy-6-(all-trans-polyprenyl)benzene-1,4-diol. The electrons required for the hydroxylation reaction are funneled indirectly to coq6 from NADPH via a ferredoxin/ferredoxin reductase system.</text>
</comment>
<comment type="catalytic activity">
    <reaction evidence="12">
        <text>a 2-methoxy-6-(all-trans-polyprenyl)phenol + 2 reduced [2Fe-2S]-[ferredoxin] + O2 + 2 H(+) = a 2-methoxy-6-(all-trans-polyprenyl)benzene-1,4-diol + 2 oxidized [2Fe-2S]-[ferredoxin] + H2O</text>
        <dbReference type="Rhea" id="RHEA:81183"/>
        <dbReference type="Rhea" id="RHEA-COMP:9551"/>
        <dbReference type="Rhea" id="RHEA-COMP:10000"/>
        <dbReference type="Rhea" id="RHEA-COMP:10001"/>
        <dbReference type="Rhea" id="RHEA-COMP:10858"/>
        <dbReference type="ChEBI" id="CHEBI:15377"/>
        <dbReference type="ChEBI" id="CHEBI:15378"/>
        <dbReference type="ChEBI" id="CHEBI:15379"/>
        <dbReference type="ChEBI" id="CHEBI:33737"/>
        <dbReference type="ChEBI" id="CHEBI:33738"/>
        <dbReference type="ChEBI" id="CHEBI:62731"/>
        <dbReference type="ChEBI" id="CHEBI:84166"/>
        <dbReference type="EC" id="1.14.15.46"/>
    </reaction>
</comment>
<dbReference type="InterPro" id="IPR010971">
    <property type="entry name" value="UbiH/COQ6"/>
</dbReference>
<comment type="subcellular location">
    <subcellularLocation>
        <location evidence="12">Mitochondrion inner membrane</location>
        <topology evidence="12">Peripheral membrane protein</topology>
        <orientation evidence="12">Matrix side</orientation>
    </subcellularLocation>
</comment>
<comment type="pathway">
    <text evidence="12">Cofactor biosynthesis; ubiquinone biosynthesis.</text>
</comment>
<dbReference type="Gene3D" id="3.40.50.300">
    <property type="entry name" value="P-loop containing nucleotide triphosphate hydrolases"/>
    <property type="match status" value="1"/>
</dbReference>
<dbReference type="InterPro" id="IPR000689">
    <property type="entry name" value="UbQ_mOase_COQ6"/>
</dbReference>
<evidence type="ECO:0000256" key="5">
    <source>
        <dbReference type="ARBA" id="ARBA00022792"/>
    </source>
</evidence>
<dbReference type="GO" id="GO:0031314">
    <property type="term" value="C:extrinsic component of mitochondrial inner membrane"/>
    <property type="evidence" value="ECO:0007669"/>
    <property type="project" value="UniProtKB-UniRule"/>
</dbReference>
<keyword evidence="4 12" id="KW-0831">Ubiquinone biosynthesis</keyword>
<keyword evidence="15" id="KW-1185">Reference proteome</keyword>
<evidence type="ECO:0000256" key="11">
    <source>
        <dbReference type="ARBA" id="ARBA00023136"/>
    </source>
</evidence>
<dbReference type="GO" id="GO:0120538">
    <property type="term" value="F:2-methoxy-6-polyprenolphenol 4-hydroxylase activity"/>
    <property type="evidence" value="ECO:0007669"/>
    <property type="project" value="UniProtKB-EC"/>
</dbReference>
<keyword evidence="10 12" id="KW-0496">Mitochondrion</keyword>
<dbReference type="UniPathway" id="UPA00232"/>
<keyword evidence="9 12" id="KW-0503">Monooxygenase</keyword>